<feature type="chain" id="PRO_5019554298" evidence="1">
    <location>
        <begin position="24"/>
        <end position="81"/>
    </location>
</feature>
<feature type="signal peptide" evidence="1">
    <location>
        <begin position="1"/>
        <end position="23"/>
    </location>
</feature>
<proteinExistence type="predicted"/>
<name>A0A420DWL2_9FLAO</name>
<gene>
    <name evidence="2" type="ORF">BXY80_0716</name>
</gene>
<dbReference type="Proteomes" id="UP000284892">
    <property type="component" value="Unassembled WGS sequence"/>
</dbReference>
<reference evidence="2 3" key="1">
    <citation type="submission" date="2018-09" db="EMBL/GenBank/DDBJ databases">
        <title>Genomic Encyclopedia of Archaeal and Bacterial Type Strains, Phase II (KMG-II): from individual species to whole genera.</title>
        <authorList>
            <person name="Goeker M."/>
        </authorList>
    </citation>
    <scope>NUCLEOTIDE SEQUENCE [LARGE SCALE GENOMIC DNA]</scope>
    <source>
        <strain evidence="2 3">DSM 26283</strain>
    </source>
</reference>
<evidence type="ECO:0000256" key="1">
    <source>
        <dbReference type="SAM" id="SignalP"/>
    </source>
</evidence>
<organism evidence="2 3">
    <name type="scientific">Ichthyenterobacterium magnum</name>
    <dbReference type="NCBI Taxonomy" id="1230530"/>
    <lineage>
        <taxon>Bacteria</taxon>
        <taxon>Pseudomonadati</taxon>
        <taxon>Bacteroidota</taxon>
        <taxon>Flavobacteriia</taxon>
        <taxon>Flavobacteriales</taxon>
        <taxon>Flavobacteriaceae</taxon>
        <taxon>Ichthyenterobacterium</taxon>
    </lineage>
</organism>
<accession>A0A420DWL2</accession>
<comment type="caution">
    <text evidence="2">The sequence shown here is derived from an EMBL/GenBank/DDBJ whole genome shotgun (WGS) entry which is preliminary data.</text>
</comment>
<dbReference type="RefSeq" id="WP_120199826.1">
    <property type="nucleotide sequence ID" value="NZ_RAQJ01000001.1"/>
</dbReference>
<evidence type="ECO:0000313" key="3">
    <source>
        <dbReference type="Proteomes" id="UP000284892"/>
    </source>
</evidence>
<protein>
    <submittedName>
        <fullName evidence="2">Uncharacterized protein</fullName>
    </submittedName>
</protein>
<keyword evidence="3" id="KW-1185">Reference proteome</keyword>
<keyword evidence="1" id="KW-0732">Signal</keyword>
<evidence type="ECO:0000313" key="2">
    <source>
        <dbReference type="EMBL" id="RKE98624.1"/>
    </source>
</evidence>
<dbReference type="EMBL" id="RAQJ01000001">
    <property type="protein sequence ID" value="RKE98624.1"/>
    <property type="molecule type" value="Genomic_DNA"/>
</dbReference>
<dbReference type="AlphaFoldDB" id="A0A420DWL2"/>
<sequence>MKKLKKTFSVLAVVFFMSSTLNAKTEIPTSYEQCMDRAEATENQLLQQGASSSFAYNYASDELGDCIDSVDEAAAEYWLTH</sequence>